<dbReference type="GO" id="GO:0005506">
    <property type="term" value="F:iron ion binding"/>
    <property type="evidence" value="ECO:0007669"/>
    <property type="project" value="InterPro"/>
</dbReference>
<dbReference type="VEuPathDB" id="FungiDB:jhhlp_008108"/>
<dbReference type="EMBL" id="NLAX01001584">
    <property type="protein sequence ID" value="PKS05590.1"/>
    <property type="molecule type" value="Genomic_DNA"/>
</dbReference>
<dbReference type="OrthoDB" id="420380at2759"/>
<keyword evidence="6" id="KW-0732">Signal</keyword>
<keyword evidence="3" id="KW-0223">Dioxygenase</keyword>
<accession>A0A2N3MZK1</accession>
<dbReference type="InParanoid" id="A0A2N3MZK1"/>
<dbReference type="InterPro" id="IPR045054">
    <property type="entry name" value="P4HA-like"/>
</dbReference>
<keyword evidence="2" id="KW-0479">Metal-binding</keyword>
<name>A0A2N3MZK1_9PEZI</name>
<sequence length="272" mass="29897">MPQLRLKTLLAAAAIFSTGILAEEQDQKPLSGSEAPYTCTHPPYKIHLFSHSPLVIYITDFITPEERAHLLDLAPHSKDNFKHSAINTGAGSTIDNKIRTSSSTTVPLDDPIVRCIESRATAFQGFDTPASHVEPIQLVRYSSGEHYHFHTDWFIDPAHSTARHGGQRVSSFFGYVGVGEGTTGGGTNFPILNAPRDEAWCRFIDCDEEYERGVTFKPIEGNVVYWQNVGDNGMGDDRTLHAGLPVTSGWKVGMNIWTREGPLGQDIRGSSA</sequence>
<dbReference type="STRING" id="41688.A0A2N3MZK1"/>
<feature type="signal peptide" evidence="6">
    <location>
        <begin position="1"/>
        <end position="22"/>
    </location>
</feature>
<evidence type="ECO:0000256" key="3">
    <source>
        <dbReference type="ARBA" id="ARBA00022964"/>
    </source>
</evidence>
<evidence type="ECO:0000259" key="7">
    <source>
        <dbReference type="PROSITE" id="PS51471"/>
    </source>
</evidence>
<dbReference type="Gene3D" id="2.60.120.620">
    <property type="entry name" value="q2cbj1_9rhob like domain"/>
    <property type="match status" value="1"/>
</dbReference>
<dbReference type="Pfam" id="PF13640">
    <property type="entry name" value="2OG-FeII_Oxy_3"/>
    <property type="match status" value="1"/>
</dbReference>
<gene>
    <name evidence="8" type="ORF">jhhlp_008108</name>
</gene>
<reference evidence="8 9" key="1">
    <citation type="journal article" date="2017" name="G3 (Bethesda)">
        <title>First Draft Genome Sequence of the Pathogenic Fungus Lomentospora prolificans (Formerly Scedosporium prolificans).</title>
        <authorList>
            <person name="Luo R."/>
            <person name="Zimin A."/>
            <person name="Workman R."/>
            <person name="Fan Y."/>
            <person name="Pertea G."/>
            <person name="Grossman N."/>
            <person name="Wear M.P."/>
            <person name="Jia B."/>
            <person name="Miller H."/>
            <person name="Casadevall A."/>
            <person name="Timp W."/>
            <person name="Zhang S.X."/>
            <person name="Salzberg S.L."/>
        </authorList>
    </citation>
    <scope>NUCLEOTIDE SEQUENCE [LARGE SCALE GENOMIC DNA]</scope>
    <source>
        <strain evidence="8 9">JHH-5317</strain>
    </source>
</reference>
<evidence type="ECO:0000256" key="4">
    <source>
        <dbReference type="ARBA" id="ARBA00023002"/>
    </source>
</evidence>
<dbReference type="PANTHER" id="PTHR10869:SF246">
    <property type="entry name" value="TRANSMEMBRANE PROLYL 4-HYDROXYLASE"/>
    <property type="match status" value="1"/>
</dbReference>
<evidence type="ECO:0000256" key="6">
    <source>
        <dbReference type="SAM" id="SignalP"/>
    </source>
</evidence>
<keyword evidence="4" id="KW-0560">Oxidoreductase</keyword>
<dbReference type="InterPro" id="IPR006620">
    <property type="entry name" value="Pro_4_hyd_alph"/>
</dbReference>
<comment type="caution">
    <text evidence="8">The sequence shown here is derived from an EMBL/GenBank/DDBJ whole genome shotgun (WGS) entry which is preliminary data.</text>
</comment>
<dbReference type="GO" id="GO:0005783">
    <property type="term" value="C:endoplasmic reticulum"/>
    <property type="evidence" value="ECO:0007669"/>
    <property type="project" value="TreeGrafter"/>
</dbReference>
<dbReference type="PANTHER" id="PTHR10869">
    <property type="entry name" value="PROLYL 4-HYDROXYLASE ALPHA SUBUNIT"/>
    <property type="match status" value="1"/>
</dbReference>
<evidence type="ECO:0000256" key="2">
    <source>
        <dbReference type="ARBA" id="ARBA00022723"/>
    </source>
</evidence>
<evidence type="ECO:0000256" key="1">
    <source>
        <dbReference type="ARBA" id="ARBA00001961"/>
    </source>
</evidence>
<evidence type="ECO:0000313" key="9">
    <source>
        <dbReference type="Proteomes" id="UP000233524"/>
    </source>
</evidence>
<proteinExistence type="predicted"/>
<feature type="domain" description="Fe2OG dioxygenase" evidence="7">
    <location>
        <begin position="132"/>
        <end position="260"/>
    </location>
</feature>
<dbReference type="PROSITE" id="PS51471">
    <property type="entry name" value="FE2OG_OXY"/>
    <property type="match status" value="1"/>
</dbReference>
<evidence type="ECO:0000256" key="5">
    <source>
        <dbReference type="ARBA" id="ARBA00023004"/>
    </source>
</evidence>
<dbReference type="InterPro" id="IPR005123">
    <property type="entry name" value="Oxoglu/Fe-dep_dioxygenase_dom"/>
</dbReference>
<keyword evidence="5" id="KW-0408">Iron</keyword>
<dbReference type="GO" id="GO:0004656">
    <property type="term" value="F:procollagen-proline 4-dioxygenase activity"/>
    <property type="evidence" value="ECO:0007669"/>
    <property type="project" value="TreeGrafter"/>
</dbReference>
<dbReference type="AlphaFoldDB" id="A0A2N3MZK1"/>
<feature type="chain" id="PRO_5014658752" description="Fe2OG dioxygenase domain-containing protein" evidence="6">
    <location>
        <begin position="23"/>
        <end position="272"/>
    </location>
</feature>
<keyword evidence="9" id="KW-1185">Reference proteome</keyword>
<dbReference type="Proteomes" id="UP000233524">
    <property type="component" value="Unassembled WGS sequence"/>
</dbReference>
<dbReference type="SMART" id="SM00702">
    <property type="entry name" value="P4Hc"/>
    <property type="match status" value="1"/>
</dbReference>
<protein>
    <recommendedName>
        <fullName evidence="7">Fe2OG dioxygenase domain-containing protein</fullName>
    </recommendedName>
</protein>
<comment type="cofactor">
    <cofactor evidence="1">
        <name>L-ascorbate</name>
        <dbReference type="ChEBI" id="CHEBI:38290"/>
    </cofactor>
</comment>
<evidence type="ECO:0000313" key="8">
    <source>
        <dbReference type="EMBL" id="PKS05590.1"/>
    </source>
</evidence>
<dbReference type="InterPro" id="IPR044862">
    <property type="entry name" value="Pro_4_hyd_alph_FE2OG_OXY"/>
</dbReference>
<organism evidence="8 9">
    <name type="scientific">Lomentospora prolificans</name>
    <dbReference type="NCBI Taxonomy" id="41688"/>
    <lineage>
        <taxon>Eukaryota</taxon>
        <taxon>Fungi</taxon>
        <taxon>Dikarya</taxon>
        <taxon>Ascomycota</taxon>
        <taxon>Pezizomycotina</taxon>
        <taxon>Sordariomycetes</taxon>
        <taxon>Hypocreomycetidae</taxon>
        <taxon>Microascales</taxon>
        <taxon>Microascaceae</taxon>
        <taxon>Lomentospora</taxon>
    </lineage>
</organism>
<dbReference type="GO" id="GO:0031418">
    <property type="term" value="F:L-ascorbic acid binding"/>
    <property type="evidence" value="ECO:0007669"/>
    <property type="project" value="InterPro"/>
</dbReference>